<dbReference type="InterPro" id="IPR013545">
    <property type="entry name" value="T2SS_protein-GspG_C"/>
</dbReference>
<dbReference type="Pfam" id="PF08334">
    <property type="entry name" value="T2SSG"/>
    <property type="match status" value="1"/>
</dbReference>
<evidence type="ECO:0000313" key="5">
    <source>
        <dbReference type="Proteomes" id="UP001291309"/>
    </source>
</evidence>
<proteinExistence type="predicted"/>
<evidence type="ECO:0000313" key="4">
    <source>
        <dbReference type="EMBL" id="MDY7225443.1"/>
    </source>
</evidence>
<dbReference type="InterPro" id="IPR045584">
    <property type="entry name" value="Pilin-like"/>
</dbReference>
<comment type="caution">
    <text evidence="4">The sequence shown here is derived from an EMBL/GenBank/DDBJ whole genome shotgun (WGS) entry which is preliminary data.</text>
</comment>
<accession>A0ABU5GW71</accession>
<keyword evidence="2" id="KW-1133">Transmembrane helix</keyword>
<name>A0ABU5GW71_9BACT</name>
<dbReference type="EMBL" id="JAXIVS010000001">
    <property type="protein sequence ID" value="MDY7225443.1"/>
    <property type="molecule type" value="Genomic_DNA"/>
</dbReference>
<feature type="region of interest" description="Disordered" evidence="1">
    <location>
        <begin position="119"/>
        <end position="143"/>
    </location>
</feature>
<sequence>MAEHVTTPQNPDMAPRPARMGRLVVGAVVALATVLAFVMVQLTNDETLGEKQRQARAEIRKLDGVFRAFYRLMGRYPTEQEGFGILVQARVLDKEPVDPWGHPYVYRFNDKRSGVLSYGADGVPGGQGDDADITSGGVEEARR</sequence>
<dbReference type="Gene3D" id="3.30.700.10">
    <property type="entry name" value="Glycoprotein, Type 4 Pilin"/>
    <property type="match status" value="1"/>
</dbReference>
<evidence type="ECO:0000259" key="3">
    <source>
        <dbReference type="Pfam" id="PF08334"/>
    </source>
</evidence>
<dbReference type="Proteomes" id="UP001291309">
    <property type="component" value="Unassembled WGS sequence"/>
</dbReference>
<feature type="transmembrane region" description="Helical" evidence="2">
    <location>
        <begin position="20"/>
        <end position="43"/>
    </location>
</feature>
<keyword evidence="5" id="KW-1185">Reference proteome</keyword>
<evidence type="ECO:0000256" key="2">
    <source>
        <dbReference type="SAM" id="Phobius"/>
    </source>
</evidence>
<organism evidence="4 5">
    <name type="scientific">Hyalangium rubrum</name>
    <dbReference type="NCBI Taxonomy" id="3103134"/>
    <lineage>
        <taxon>Bacteria</taxon>
        <taxon>Pseudomonadati</taxon>
        <taxon>Myxococcota</taxon>
        <taxon>Myxococcia</taxon>
        <taxon>Myxococcales</taxon>
        <taxon>Cystobacterineae</taxon>
        <taxon>Archangiaceae</taxon>
        <taxon>Hyalangium</taxon>
    </lineage>
</organism>
<reference evidence="4 5" key="1">
    <citation type="submission" date="2023-12" db="EMBL/GenBank/DDBJ databases">
        <title>the genome sequence of Hyalangium sp. s54d21.</title>
        <authorList>
            <person name="Zhang X."/>
        </authorList>
    </citation>
    <scope>NUCLEOTIDE SEQUENCE [LARGE SCALE GENOMIC DNA]</scope>
    <source>
        <strain evidence="5">s54d21</strain>
    </source>
</reference>
<dbReference type="RefSeq" id="WP_321544153.1">
    <property type="nucleotide sequence ID" value="NZ_JAXIVS010000001.1"/>
</dbReference>
<feature type="domain" description="Type II secretion system protein GspG C-terminal" evidence="3">
    <location>
        <begin position="51"/>
        <end position="135"/>
    </location>
</feature>
<keyword evidence="2" id="KW-0812">Transmembrane</keyword>
<dbReference type="SUPFAM" id="SSF54523">
    <property type="entry name" value="Pili subunits"/>
    <property type="match status" value="1"/>
</dbReference>
<keyword evidence="2" id="KW-0472">Membrane</keyword>
<protein>
    <submittedName>
        <fullName evidence="4">Type II secretion system protein GspG</fullName>
    </submittedName>
</protein>
<evidence type="ECO:0000256" key="1">
    <source>
        <dbReference type="SAM" id="MobiDB-lite"/>
    </source>
</evidence>
<gene>
    <name evidence="4" type="ORF">SYV04_03580</name>
</gene>